<evidence type="ECO:0000256" key="2">
    <source>
        <dbReference type="PROSITE-ProRule" id="PRU00708"/>
    </source>
</evidence>
<evidence type="ECO:0000313" key="4">
    <source>
        <dbReference type="EMBL" id="KAF2307964.1"/>
    </source>
</evidence>
<dbReference type="Pfam" id="PF12854">
    <property type="entry name" value="PPR_1"/>
    <property type="match status" value="1"/>
</dbReference>
<dbReference type="InterPro" id="IPR011990">
    <property type="entry name" value="TPR-like_helical_dom_sf"/>
</dbReference>
<evidence type="ECO:0008006" key="6">
    <source>
        <dbReference type="Google" id="ProtNLM"/>
    </source>
</evidence>
<name>A0A6A6M3U2_HEVBR</name>
<dbReference type="AlphaFoldDB" id="A0A6A6M3U2"/>
<feature type="repeat" description="PPR" evidence="2">
    <location>
        <begin position="388"/>
        <end position="422"/>
    </location>
</feature>
<feature type="repeat" description="PPR" evidence="2">
    <location>
        <begin position="506"/>
        <end position="540"/>
    </location>
</feature>
<feature type="repeat" description="PPR" evidence="2">
    <location>
        <begin position="159"/>
        <end position="193"/>
    </location>
</feature>
<dbReference type="Pfam" id="PF13041">
    <property type="entry name" value="PPR_2"/>
    <property type="match status" value="4"/>
</dbReference>
<evidence type="ECO:0000256" key="3">
    <source>
        <dbReference type="SAM" id="Phobius"/>
    </source>
</evidence>
<dbReference type="SUPFAM" id="SSF56112">
    <property type="entry name" value="Protein kinase-like (PK-like)"/>
    <property type="match status" value="1"/>
</dbReference>
<protein>
    <recommendedName>
        <fullName evidence="6">Protein kinase domain-containing protein</fullName>
    </recommendedName>
</protein>
<evidence type="ECO:0000256" key="1">
    <source>
        <dbReference type="ARBA" id="ARBA00022737"/>
    </source>
</evidence>
<keyword evidence="3" id="KW-0472">Membrane</keyword>
<dbReference type="PROSITE" id="PS51375">
    <property type="entry name" value="PPR"/>
    <property type="match status" value="11"/>
</dbReference>
<dbReference type="PANTHER" id="PTHR47942:SF16">
    <property type="entry name" value="PENTATRICOPEPTIDE REPEAT DOMAIN CONTAINING PROTEIN-RELATED"/>
    <property type="match status" value="1"/>
</dbReference>
<feature type="repeat" description="PPR" evidence="2">
    <location>
        <begin position="124"/>
        <end position="158"/>
    </location>
</feature>
<feature type="repeat" description="PPR" evidence="2">
    <location>
        <begin position="264"/>
        <end position="298"/>
    </location>
</feature>
<dbReference type="InterPro" id="IPR002885">
    <property type="entry name" value="PPR_rpt"/>
</dbReference>
<keyword evidence="5" id="KW-1185">Reference proteome</keyword>
<dbReference type="Pfam" id="PF01535">
    <property type="entry name" value="PPR"/>
    <property type="match status" value="3"/>
</dbReference>
<proteinExistence type="predicted"/>
<evidence type="ECO:0000313" key="5">
    <source>
        <dbReference type="Proteomes" id="UP000467840"/>
    </source>
</evidence>
<organism evidence="4 5">
    <name type="scientific">Hevea brasiliensis</name>
    <name type="common">Para rubber tree</name>
    <name type="synonym">Siphonia brasiliensis</name>
    <dbReference type="NCBI Taxonomy" id="3981"/>
    <lineage>
        <taxon>Eukaryota</taxon>
        <taxon>Viridiplantae</taxon>
        <taxon>Streptophyta</taxon>
        <taxon>Embryophyta</taxon>
        <taxon>Tracheophyta</taxon>
        <taxon>Spermatophyta</taxon>
        <taxon>Magnoliopsida</taxon>
        <taxon>eudicotyledons</taxon>
        <taxon>Gunneridae</taxon>
        <taxon>Pentapetalae</taxon>
        <taxon>rosids</taxon>
        <taxon>fabids</taxon>
        <taxon>Malpighiales</taxon>
        <taxon>Euphorbiaceae</taxon>
        <taxon>Crotonoideae</taxon>
        <taxon>Micrandreae</taxon>
        <taxon>Hevea</taxon>
    </lineage>
</organism>
<dbReference type="EMBL" id="JAAGAX010000008">
    <property type="protein sequence ID" value="KAF2307964.1"/>
    <property type="molecule type" value="Genomic_DNA"/>
</dbReference>
<dbReference type="InterPro" id="IPR011009">
    <property type="entry name" value="Kinase-like_dom_sf"/>
</dbReference>
<keyword evidence="3" id="KW-1133">Transmembrane helix</keyword>
<gene>
    <name evidence="4" type="ORF">GH714_033838</name>
</gene>
<dbReference type="PANTHER" id="PTHR47942">
    <property type="entry name" value="TETRATRICOPEPTIDE REPEAT (TPR)-LIKE SUPERFAMILY PROTEIN-RELATED"/>
    <property type="match status" value="1"/>
</dbReference>
<reference evidence="4 5" key="1">
    <citation type="journal article" date="2020" name="Mol. Plant">
        <title>The Chromosome-Based Rubber Tree Genome Provides New Insights into Spurge Genome Evolution and Rubber Biosynthesis.</title>
        <authorList>
            <person name="Liu J."/>
            <person name="Shi C."/>
            <person name="Shi C.C."/>
            <person name="Li W."/>
            <person name="Zhang Q.J."/>
            <person name="Zhang Y."/>
            <person name="Li K."/>
            <person name="Lu H.F."/>
            <person name="Shi C."/>
            <person name="Zhu S.T."/>
            <person name="Xiao Z.Y."/>
            <person name="Nan H."/>
            <person name="Yue Y."/>
            <person name="Zhu X.G."/>
            <person name="Wu Y."/>
            <person name="Hong X.N."/>
            <person name="Fan G.Y."/>
            <person name="Tong Y."/>
            <person name="Zhang D."/>
            <person name="Mao C.L."/>
            <person name="Liu Y.L."/>
            <person name="Hao S.J."/>
            <person name="Liu W.Q."/>
            <person name="Lv M.Q."/>
            <person name="Zhang H.B."/>
            <person name="Liu Y."/>
            <person name="Hu-Tang G.R."/>
            <person name="Wang J.P."/>
            <person name="Wang J.H."/>
            <person name="Sun Y.H."/>
            <person name="Ni S.B."/>
            <person name="Chen W.B."/>
            <person name="Zhang X.C."/>
            <person name="Jiao Y.N."/>
            <person name="Eichler E.E."/>
            <person name="Li G.H."/>
            <person name="Liu X."/>
            <person name="Gao L.Z."/>
        </authorList>
    </citation>
    <scope>NUCLEOTIDE SEQUENCE [LARGE SCALE GENOMIC DNA]</scope>
    <source>
        <strain evidence="5">cv. GT1</strain>
        <tissue evidence="4">Leaf</tissue>
    </source>
</reference>
<dbReference type="Gene3D" id="3.30.200.20">
    <property type="entry name" value="Phosphorylase Kinase, domain 1"/>
    <property type="match status" value="1"/>
</dbReference>
<sequence length="963" mass="109357">MKLHSVLRQISHPKPPWIQHIRTSCTEKIATSSDVLPIVATVDPMEPALEPMVPFLSPGLVTSIIKNPPSPQLGFRFFIWASKYKRFRSWLFHTVILDMLIKDNGLELYWQVLNDIKKCDLSISAAAFTVLIQAYAKMGMVEKAVEAFERMKDVDCEPDIFTCNTILSVIVRKEVFLLALGIYNRMLKINCLPNSYTYSMLIDVLCKSGKTHNALQMLDEMTQRGISPNKVTYTIIISGLCQAQRTDDAYRLFNTMKDSGCRPDFVTYNALLDGFCKLGRVDEAMALLKFFKKDGYVLNKEGYSCLIDGLFRARKFEDAQLWYRQMIEDNIKVDVILYTIMMKGLLKAGKVKDALKLLSEMTERVWKGLVGDAQQMFNEMEKLGCYPSVITFNALIDGLCKAGKLEEAQLLFYKMEIGRNPSLFLRLSQGADRVLDTGGLQTMVEQLCVSGLILKAYKILMQLADSGFAPNINTYNILINGFCKAGNINGAFKLVKELQLKGLSPDSVTYGTLINGLLSIKREEDAFRVLDQMFKSGCTPTTAVYKSLMTWSCRRKKVSLAFNIWLQYLQNVSGRDNEVVKIIEEYFEKGEVEKAVRKLLEMDFKLNDFELAPYSIWLIGLCQAGRVEEALNIFFILQECKVVVTPPSCVKLIRGLCREGNLDLAVEMFLYTIEKGYILMPRICNLLLKLLLRSEDKRDHAFDLLSRMESLGYNLDAHLRPTTKFLLHSDTVHHRHEKDSGGSNVTFNRNPTYASSLAYENVLDMTACILEAISDESDYRVPLNKAVRILHHRLAVNFTSYELSFDWHTKNGLAYVNASVQRMSSANKTHLSVFWPHGNNPNFIIMPTEIVTCLFVEEFNHGKTNWKAGTVLSIILMTIVFAMFLLTRKGIRSESMNNSARVSKEFSRDLLIRKLPYHEIASAANNFSSERMLGQGGAGRVYQGYLCNSSRLVAVKRICLEHK</sequence>
<feature type="repeat" description="PPR" evidence="2">
    <location>
        <begin position="334"/>
        <end position="364"/>
    </location>
</feature>
<feature type="repeat" description="PPR" evidence="2">
    <location>
        <begin position="229"/>
        <end position="263"/>
    </location>
</feature>
<accession>A0A6A6M3U2</accession>
<dbReference type="InterPro" id="IPR051222">
    <property type="entry name" value="PPR/CCM1_RNA-binding"/>
</dbReference>
<feature type="repeat" description="PPR" evidence="2">
    <location>
        <begin position="645"/>
        <end position="679"/>
    </location>
</feature>
<keyword evidence="1" id="KW-0677">Repeat</keyword>
<dbReference type="Proteomes" id="UP000467840">
    <property type="component" value="Chromosome 9"/>
</dbReference>
<feature type="repeat" description="PPR" evidence="2">
    <location>
        <begin position="299"/>
        <end position="333"/>
    </location>
</feature>
<feature type="repeat" description="PPR" evidence="2">
    <location>
        <begin position="471"/>
        <end position="505"/>
    </location>
</feature>
<dbReference type="NCBIfam" id="TIGR00756">
    <property type="entry name" value="PPR"/>
    <property type="match status" value="10"/>
</dbReference>
<keyword evidence="3" id="KW-0812">Transmembrane</keyword>
<comment type="caution">
    <text evidence="4">The sequence shown here is derived from an EMBL/GenBank/DDBJ whole genome shotgun (WGS) entry which is preliminary data.</text>
</comment>
<feature type="transmembrane region" description="Helical" evidence="3">
    <location>
        <begin position="866"/>
        <end position="886"/>
    </location>
</feature>
<dbReference type="Gene3D" id="1.25.40.10">
    <property type="entry name" value="Tetratricopeptide repeat domain"/>
    <property type="match status" value="7"/>
</dbReference>
<feature type="repeat" description="PPR" evidence="2">
    <location>
        <begin position="194"/>
        <end position="228"/>
    </location>
</feature>